<feature type="repeat" description="ANK" evidence="1">
    <location>
        <begin position="44"/>
        <end position="76"/>
    </location>
</feature>
<evidence type="ECO:0000313" key="5">
    <source>
        <dbReference type="EMBL" id="CAF3978054.1"/>
    </source>
</evidence>
<accession>A0A814X421</accession>
<evidence type="ECO:0000313" key="6">
    <source>
        <dbReference type="Proteomes" id="UP000663829"/>
    </source>
</evidence>
<dbReference type="InterPro" id="IPR002110">
    <property type="entry name" value="Ankyrin_rpt"/>
</dbReference>
<dbReference type="AlphaFoldDB" id="A0A814X421"/>
<dbReference type="EMBL" id="CAJNOK010011846">
    <property type="protein sequence ID" value="CAF1149927.1"/>
    <property type="molecule type" value="Genomic_DNA"/>
</dbReference>
<evidence type="ECO:0000313" key="2">
    <source>
        <dbReference type="EMBL" id="CAF1149927.1"/>
    </source>
</evidence>
<dbReference type="EMBL" id="CAJOBA010030548">
    <property type="protein sequence ID" value="CAF3955258.1"/>
    <property type="molecule type" value="Genomic_DNA"/>
</dbReference>
<reference evidence="3" key="1">
    <citation type="submission" date="2021-02" db="EMBL/GenBank/DDBJ databases">
        <authorList>
            <person name="Nowell W R."/>
        </authorList>
    </citation>
    <scope>NUCLEOTIDE SEQUENCE</scope>
</reference>
<dbReference type="Gene3D" id="1.25.40.20">
    <property type="entry name" value="Ankyrin repeat-containing domain"/>
    <property type="match status" value="1"/>
</dbReference>
<dbReference type="Proteomes" id="UP000681722">
    <property type="component" value="Unassembled WGS sequence"/>
</dbReference>
<dbReference type="InterPro" id="IPR036770">
    <property type="entry name" value="Ankyrin_rpt-contain_sf"/>
</dbReference>
<dbReference type="EMBL" id="CAJNOQ010009050">
    <property type="protein sequence ID" value="CAF1214099.1"/>
    <property type="molecule type" value="Genomic_DNA"/>
</dbReference>
<evidence type="ECO:0000313" key="4">
    <source>
        <dbReference type="EMBL" id="CAF3955258.1"/>
    </source>
</evidence>
<dbReference type="Proteomes" id="UP000682733">
    <property type="component" value="Unassembled WGS sequence"/>
</dbReference>
<sequence length="138" mass="15689">MATSLTPSSLPTDIYFVCRNGDVERVRQQLLTTSLEEINKKQPNGSMALHAATYYGHGEIVILLLDSRARRSLKNNYNCIPYEEAPNEDVKKLFIRPLSNRFFGDGTGRIEWVKSDDDAAEVAIEQLNRELNSEQKQN</sequence>
<keyword evidence="6" id="KW-1185">Reference proteome</keyword>
<name>A0A814X421_9BILA</name>
<dbReference type="Proteomes" id="UP000663829">
    <property type="component" value="Unassembled WGS sequence"/>
</dbReference>
<dbReference type="PROSITE" id="PS50297">
    <property type="entry name" value="ANK_REP_REGION"/>
    <property type="match status" value="1"/>
</dbReference>
<proteinExistence type="predicted"/>
<dbReference type="Proteomes" id="UP000677228">
    <property type="component" value="Unassembled WGS sequence"/>
</dbReference>
<keyword evidence="1" id="KW-0040">ANK repeat</keyword>
<dbReference type="OrthoDB" id="9995210at2759"/>
<dbReference type="EMBL" id="CAJOBC010009051">
    <property type="protein sequence ID" value="CAF3978054.1"/>
    <property type="molecule type" value="Genomic_DNA"/>
</dbReference>
<organism evidence="3 6">
    <name type="scientific">Didymodactylos carnosus</name>
    <dbReference type="NCBI Taxonomy" id="1234261"/>
    <lineage>
        <taxon>Eukaryota</taxon>
        <taxon>Metazoa</taxon>
        <taxon>Spiralia</taxon>
        <taxon>Gnathifera</taxon>
        <taxon>Rotifera</taxon>
        <taxon>Eurotatoria</taxon>
        <taxon>Bdelloidea</taxon>
        <taxon>Philodinida</taxon>
        <taxon>Philodinidae</taxon>
        <taxon>Didymodactylos</taxon>
    </lineage>
</organism>
<protein>
    <submittedName>
        <fullName evidence="3">Uncharacterized protein</fullName>
    </submittedName>
</protein>
<gene>
    <name evidence="3" type="ORF">GPM918_LOCUS24365</name>
    <name evidence="2" type="ORF">OVA965_LOCUS21552</name>
    <name evidence="5" type="ORF">SRO942_LOCUS24364</name>
    <name evidence="4" type="ORF">TMI583_LOCUS22223</name>
</gene>
<evidence type="ECO:0000313" key="3">
    <source>
        <dbReference type="EMBL" id="CAF1214099.1"/>
    </source>
</evidence>
<evidence type="ECO:0000256" key="1">
    <source>
        <dbReference type="PROSITE-ProRule" id="PRU00023"/>
    </source>
</evidence>
<comment type="caution">
    <text evidence="3">The sequence shown here is derived from an EMBL/GenBank/DDBJ whole genome shotgun (WGS) entry which is preliminary data.</text>
</comment>
<dbReference type="SUPFAM" id="SSF48403">
    <property type="entry name" value="Ankyrin repeat"/>
    <property type="match status" value="1"/>
</dbReference>
<dbReference type="PROSITE" id="PS50088">
    <property type="entry name" value="ANK_REPEAT"/>
    <property type="match status" value="1"/>
</dbReference>